<dbReference type="Proteomes" id="UP000014155">
    <property type="component" value="Unassembled WGS sequence"/>
</dbReference>
<dbReference type="EMBL" id="AORV01000060">
    <property type="protein sequence ID" value="EMS70118.1"/>
    <property type="molecule type" value="Genomic_DNA"/>
</dbReference>
<name>S0FNR2_RUMCE</name>
<organism evidence="2 3">
    <name type="scientific">Ruminiclostridium cellobioparum subsp. termitidis CT1112</name>
    <dbReference type="NCBI Taxonomy" id="1195236"/>
    <lineage>
        <taxon>Bacteria</taxon>
        <taxon>Bacillati</taxon>
        <taxon>Bacillota</taxon>
        <taxon>Clostridia</taxon>
        <taxon>Eubacteriales</taxon>
        <taxon>Oscillospiraceae</taxon>
        <taxon>Ruminiclostridium</taxon>
    </lineage>
</organism>
<reference evidence="2 3" key="1">
    <citation type="journal article" date="2013" name="Genome Announc.">
        <title>Draft Genome Sequence of the Cellulolytic, Mesophilic, Anaerobic Bacterium Clostridium termitidis Strain CT1112 (DSM 5398).</title>
        <authorList>
            <person name="Lal S."/>
            <person name="Ramachandran U."/>
            <person name="Zhang X."/>
            <person name="Munir R."/>
            <person name="Sparling R."/>
            <person name="Levin D.B."/>
        </authorList>
    </citation>
    <scope>NUCLEOTIDE SEQUENCE [LARGE SCALE GENOMIC DNA]</scope>
    <source>
        <strain evidence="2 3">CT1112</strain>
    </source>
</reference>
<dbReference type="eggNOG" id="COG3087">
    <property type="taxonomic scope" value="Bacteria"/>
</dbReference>
<dbReference type="AlphaFoldDB" id="S0FNR2"/>
<accession>S0FNR2</accession>
<dbReference type="STRING" id="1195236.CTER_4290"/>
<proteinExistence type="predicted"/>
<evidence type="ECO:0000313" key="3">
    <source>
        <dbReference type="Proteomes" id="UP000014155"/>
    </source>
</evidence>
<gene>
    <name evidence="2" type="ORF">CTER_4290</name>
</gene>
<evidence type="ECO:0000313" key="2">
    <source>
        <dbReference type="EMBL" id="EMS70118.1"/>
    </source>
</evidence>
<protein>
    <submittedName>
        <fullName evidence="2">Uncharacterized protein</fullName>
    </submittedName>
</protein>
<sequence>MGNNYQRQFYIFQNMDNNLGNPTGYIKVEINDPTAKLQISLGNLTNRPGMAYRLYGISRKENELQYAEICDIGNNNGRADHKFSLENSNIGGSNLCFDDINVFAVIAEIPDNNSVVCPLVAYRNGQVPWKQEFESALRKPAPPVIVEAVVEKMNERIDVQRTIEEDAVPPDIPADGDRGNIPEEISSFEEERQNRVTEEGFEEEGQNINIITEEGLEREELEEETVGQLSDLIEVSVNNEDEHSRTAVKPEPENVEDKSRDDMSSKFEATLTSIYNHEKVNDAVSAESDIISAAEKNFRDISSINTEGDRVRKELDIDLLKEELDKSFEICNPFNTRSKRFKWWKINSPGYLNNILFRNNVKTYLLFNPKVMLAHYKYRYIVFGIRYDKYSGRERFVCGVPGVYSIDENPFGNLGSWAQLEGYRPKYGAFGYWIILIDPRTGKLIKIK</sequence>
<dbReference type="RefSeq" id="WP_004629234.1">
    <property type="nucleotide sequence ID" value="NZ_AORV01000060.1"/>
</dbReference>
<feature type="compositionally biased region" description="Basic and acidic residues" evidence="1">
    <location>
        <begin position="240"/>
        <end position="262"/>
    </location>
</feature>
<comment type="caution">
    <text evidence="2">The sequence shown here is derived from an EMBL/GenBank/DDBJ whole genome shotgun (WGS) entry which is preliminary data.</text>
</comment>
<feature type="region of interest" description="Disordered" evidence="1">
    <location>
        <begin position="238"/>
        <end position="262"/>
    </location>
</feature>
<dbReference type="PATRIC" id="fig|1195236.3.peg.4468"/>
<evidence type="ECO:0000256" key="1">
    <source>
        <dbReference type="SAM" id="MobiDB-lite"/>
    </source>
</evidence>
<keyword evidence="3" id="KW-1185">Reference proteome</keyword>